<dbReference type="Gene3D" id="3.30.70.100">
    <property type="match status" value="1"/>
</dbReference>
<keyword evidence="4" id="KW-1185">Reference proteome</keyword>
<dbReference type="EMBL" id="SJPI01000003">
    <property type="protein sequence ID" value="TWT49091.1"/>
    <property type="molecule type" value="Genomic_DNA"/>
</dbReference>
<dbReference type="InterPro" id="IPR020936">
    <property type="entry name" value="TrhO"/>
</dbReference>
<keyword evidence="1" id="KW-0819">tRNA processing</keyword>
<dbReference type="CDD" id="cd01518">
    <property type="entry name" value="RHOD_YceA"/>
    <property type="match status" value="1"/>
</dbReference>
<dbReference type="InterPro" id="IPR001763">
    <property type="entry name" value="Rhodanese-like_dom"/>
</dbReference>
<feature type="domain" description="Rhodanese" evidence="2">
    <location>
        <begin position="121"/>
        <end position="215"/>
    </location>
</feature>
<proteinExistence type="inferred from homology"/>
<reference evidence="3 4" key="1">
    <citation type="submission" date="2019-02" db="EMBL/GenBank/DDBJ databases">
        <title>Deep-cultivation of Planctomycetes and their phenomic and genomic characterization uncovers novel biology.</title>
        <authorList>
            <person name="Wiegand S."/>
            <person name="Jogler M."/>
            <person name="Boedeker C."/>
            <person name="Pinto D."/>
            <person name="Vollmers J."/>
            <person name="Rivas-Marin E."/>
            <person name="Kohn T."/>
            <person name="Peeters S.H."/>
            <person name="Heuer A."/>
            <person name="Rast P."/>
            <person name="Oberbeckmann S."/>
            <person name="Bunk B."/>
            <person name="Jeske O."/>
            <person name="Meyerdierks A."/>
            <person name="Storesund J.E."/>
            <person name="Kallscheuer N."/>
            <person name="Luecker S."/>
            <person name="Lage O.M."/>
            <person name="Pohl T."/>
            <person name="Merkel B.J."/>
            <person name="Hornburger P."/>
            <person name="Mueller R.-W."/>
            <person name="Bruemmer F."/>
            <person name="Labrenz M."/>
            <person name="Spormann A.M."/>
            <person name="Op Den Camp H."/>
            <person name="Overmann J."/>
            <person name="Amann R."/>
            <person name="Jetten M.S.M."/>
            <person name="Mascher T."/>
            <person name="Medema M.H."/>
            <person name="Devos D.P."/>
            <person name="Kaster A.-K."/>
            <person name="Ovreas L."/>
            <person name="Rohde M."/>
            <person name="Galperin M.Y."/>
            <person name="Jogler C."/>
        </authorList>
    </citation>
    <scope>NUCLEOTIDE SEQUENCE [LARGE SCALE GENOMIC DNA]</scope>
    <source>
        <strain evidence="3 4">Pla22</strain>
    </source>
</reference>
<dbReference type="PANTHER" id="PTHR43268:SF3">
    <property type="entry name" value="RHODANESE-LIKE DOMAIN-CONTAINING PROTEIN 7-RELATED"/>
    <property type="match status" value="1"/>
</dbReference>
<dbReference type="Proteomes" id="UP000316598">
    <property type="component" value="Unassembled WGS sequence"/>
</dbReference>
<dbReference type="RefSeq" id="WP_242632205.1">
    <property type="nucleotide sequence ID" value="NZ_SJPI01000003.1"/>
</dbReference>
<evidence type="ECO:0000259" key="2">
    <source>
        <dbReference type="PROSITE" id="PS50206"/>
    </source>
</evidence>
<keyword evidence="3" id="KW-0808">Transferase</keyword>
<protein>
    <recommendedName>
        <fullName evidence="1">tRNA uridine(34) hydroxylase</fullName>
        <ecNumber evidence="1">1.14.-.-</ecNumber>
    </recommendedName>
    <alternativeName>
        <fullName evidence="1">tRNA hydroxylation protein O</fullName>
    </alternativeName>
</protein>
<organism evidence="3 4">
    <name type="scientific">Rubripirellula amarantea</name>
    <dbReference type="NCBI Taxonomy" id="2527999"/>
    <lineage>
        <taxon>Bacteria</taxon>
        <taxon>Pseudomonadati</taxon>
        <taxon>Planctomycetota</taxon>
        <taxon>Planctomycetia</taxon>
        <taxon>Pirellulales</taxon>
        <taxon>Pirellulaceae</taxon>
        <taxon>Rubripirellula</taxon>
    </lineage>
</organism>
<dbReference type="NCBIfam" id="NF001136">
    <property type="entry name" value="PRK00142.1-4"/>
    <property type="match status" value="1"/>
</dbReference>
<dbReference type="GO" id="GO:0016705">
    <property type="term" value="F:oxidoreductase activity, acting on paired donors, with incorporation or reduction of molecular oxygen"/>
    <property type="evidence" value="ECO:0007669"/>
    <property type="project" value="UniProtKB-UniRule"/>
</dbReference>
<accession>A0A5C5WG54</accession>
<comment type="function">
    <text evidence="1">Catalyzes oxygen-dependent 5-hydroxyuridine (ho5U) modification at position 34 in tRNAs.</text>
</comment>
<dbReference type="GO" id="GO:0006400">
    <property type="term" value="P:tRNA modification"/>
    <property type="evidence" value="ECO:0007669"/>
    <property type="project" value="UniProtKB-UniRule"/>
</dbReference>
<dbReference type="Pfam" id="PF17773">
    <property type="entry name" value="UPF0176_N"/>
    <property type="match status" value="1"/>
</dbReference>
<keyword evidence="1" id="KW-0560">Oxidoreductase</keyword>
<dbReference type="SMART" id="SM00450">
    <property type="entry name" value="RHOD"/>
    <property type="match status" value="1"/>
</dbReference>
<dbReference type="InterPro" id="IPR036873">
    <property type="entry name" value="Rhodanese-like_dom_sf"/>
</dbReference>
<dbReference type="Pfam" id="PF00581">
    <property type="entry name" value="Rhodanese"/>
    <property type="match status" value="1"/>
</dbReference>
<name>A0A5C5WG54_9BACT</name>
<dbReference type="AlphaFoldDB" id="A0A5C5WG54"/>
<sequence>MIIVAALYRFVSLPDFRDRQQPILDQLNRWSVKGTLLIAPEGINGTIAGSREGIDAVLQYLRSDEKFAALDVKESQCDEMPFRRSRVRLKKEIVTLGVEGIDPNDTVGTYVDPQDWNDLISDPDVTLIDTRNDYEVAIGTFEGATSPNTHSFREFPEFVDQNLDPKKNPKVAMFCTGGIRCEKSTALLKQRGFKEVYHLRGGILKYLETVPEEESKWDGECFVFDGRVAVGHGLGESDHVMCFGCGWPVSVEEQQSSDFVPGVQCPHCAGDLTEEQKARFAERQRQLEQAKRSG</sequence>
<dbReference type="HAMAP" id="MF_00469">
    <property type="entry name" value="TrhO"/>
    <property type="match status" value="1"/>
</dbReference>
<dbReference type="InterPro" id="IPR040503">
    <property type="entry name" value="TRHO_N"/>
</dbReference>
<comment type="similarity">
    <text evidence="1">Belongs to the TrhO family.</text>
</comment>
<comment type="caution">
    <text evidence="3">The sequence shown here is derived from an EMBL/GenBank/DDBJ whole genome shotgun (WGS) entry which is preliminary data.</text>
</comment>
<dbReference type="PROSITE" id="PS50206">
    <property type="entry name" value="RHODANESE_3"/>
    <property type="match status" value="1"/>
</dbReference>
<comment type="catalytic activity">
    <reaction evidence="1">
        <text>uridine(34) in tRNA + AH2 + O2 = 5-hydroxyuridine(34) in tRNA + A + H2O</text>
        <dbReference type="Rhea" id="RHEA:64224"/>
        <dbReference type="Rhea" id="RHEA-COMP:11727"/>
        <dbReference type="Rhea" id="RHEA-COMP:13381"/>
        <dbReference type="ChEBI" id="CHEBI:13193"/>
        <dbReference type="ChEBI" id="CHEBI:15377"/>
        <dbReference type="ChEBI" id="CHEBI:15379"/>
        <dbReference type="ChEBI" id="CHEBI:17499"/>
        <dbReference type="ChEBI" id="CHEBI:65315"/>
        <dbReference type="ChEBI" id="CHEBI:136877"/>
    </reaction>
</comment>
<evidence type="ECO:0000256" key="1">
    <source>
        <dbReference type="HAMAP-Rule" id="MF_00469"/>
    </source>
</evidence>
<evidence type="ECO:0000313" key="4">
    <source>
        <dbReference type="Proteomes" id="UP000316598"/>
    </source>
</evidence>
<dbReference type="Gene3D" id="3.40.250.10">
    <property type="entry name" value="Rhodanese-like domain"/>
    <property type="match status" value="1"/>
</dbReference>
<dbReference type="EC" id="1.14.-.-" evidence="1"/>
<evidence type="ECO:0000313" key="3">
    <source>
        <dbReference type="EMBL" id="TWT49091.1"/>
    </source>
</evidence>
<dbReference type="PANTHER" id="PTHR43268">
    <property type="entry name" value="THIOSULFATE SULFURTRANSFERASE/RHODANESE-LIKE DOMAIN-CONTAINING PROTEIN 2"/>
    <property type="match status" value="1"/>
</dbReference>
<gene>
    <name evidence="1" type="primary">trhO</name>
    <name evidence="3" type="ORF">Pla22_42830</name>
</gene>
<dbReference type="SUPFAM" id="SSF52821">
    <property type="entry name" value="Rhodanese/Cell cycle control phosphatase"/>
    <property type="match status" value="1"/>
</dbReference>
<dbReference type="GO" id="GO:0016740">
    <property type="term" value="F:transferase activity"/>
    <property type="evidence" value="ECO:0007669"/>
    <property type="project" value="UniProtKB-KW"/>
</dbReference>